<name>K1VS06_TRIAC</name>
<dbReference type="EMBL" id="AMBO01000371">
    <property type="protein sequence ID" value="EKC99467.1"/>
    <property type="molecule type" value="Genomic_DNA"/>
</dbReference>
<sequence length="219" mass="24832">MGQRQRSSRTTRHGRRETSFWSPATDGGFEYPLTRYSATGMLRDAGHPVDHPRSTVLCDAQDFCRGDKEVKFTDPVIETRAIISRFLQLIMNYTIGEVEAPLDLAERLWSGMKIAKPMSEDTIAPLHAFMIGALLDDPELCYFSIEKEMLNMKKFGHKYFQALDLANFPITLWDRIPPEYMLALNKSKPAVVEGILGPATAFIREISMARDIRSSPESK</sequence>
<evidence type="ECO:0000313" key="2">
    <source>
        <dbReference type="Proteomes" id="UP000006757"/>
    </source>
</evidence>
<organism evidence="1 2">
    <name type="scientific">Trichosporon asahii var. asahii (strain CBS 8904)</name>
    <name type="common">Yeast</name>
    <dbReference type="NCBI Taxonomy" id="1220162"/>
    <lineage>
        <taxon>Eukaryota</taxon>
        <taxon>Fungi</taxon>
        <taxon>Dikarya</taxon>
        <taxon>Basidiomycota</taxon>
        <taxon>Agaricomycotina</taxon>
        <taxon>Tremellomycetes</taxon>
        <taxon>Trichosporonales</taxon>
        <taxon>Trichosporonaceae</taxon>
        <taxon>Trichosporon</taxon>
    </lineage>
</organism>
<reference evidence="1 2" key="1">
    <citation type="journal article" date="2012" name="Eukaryot. Cell">
        <title>Genome sequence of the Trichosporon asahii environmental strain CBS 8904.</title>
        <authorList>
            <person name="Yang R.Y."/>
            <person name="Li H.T."/>
            <person name="Zhu H."/>
            <person name="Zhou G.P."/>
            <person name="Wang M."/>
            <person name="Wang L."/>
        </authorList>
    </citation>
    <scope>NUCLEOTIDE SEQUENCE [LARGE SCALE GENOMIC DNA]</scope>
    <source>
        <strain evidence="1 2">CBS 8904</strain>
    </source>
</reference>
<gene>
    <name evidence="1" type="ORF">A1Q2_06199</name>
</gene>
<comment type="caution">
    <text evidence="1">The sequence shown here is derived from an EMBL/GenBank/DDBJ whole genome shotgun (WGS) entry which is preliminary data.</text>
</comment>
<protein>
    <submittedName>
        <fullName evidence="1">Uncharacterized protein</fullName>
    </submittedName>
</protein>
<dbReference type="AlphaFoldDB" id="K1VS06"/>
<dbReference type="HOGENOM" id="CLU_1262306_0_0_1"/>
<accession>K1VS06</accession>
<dbReference type="Proteomes" id="UP000006757">
    <property type="component" value="Unassembled WGS sequence"/>
</dbReference>
<proteinExistence type="predicted"/>
<dbReference type="InParanoid" id="K1VS06"/>
<keyword evidence="2" id="KW-1185">Reference proteome</keyword>
<evidence type="ECO:0000313" key="1">
    <source>
        <dbReference type="EMBL" id="EKC99467.1"/>
    </source>
</evidence>